<dbReference type="RefSeq" id="XP_018713202.1">
    <property type="nucleotide sequence ID" value="XM_018855379.1"/>
</dbReference>
<feature type="region of interest" description="Disordered" evidence="1">
    <location>
        <begin position="36"/>
        <end position="78"/>
    </location>
</feature>
<accession>A0A1A0HFE5</accession>
<reference evidence="2 3" key="1">
    <citation type="submission" date="2016-05" db="EMBL/GenBank/DDBJ databases">
        <title>Comparative genomics of biotechnologically important yeasts.</title>
        <authorList>
            <consortium name="DOE Joint Genome Institute"/>
            <person name="Riley R."/>
            <person name="Haridas S."/>
            <person name="Wolfe K.H."/>
            <person name="Lopes M.R."/>
            <person name="Hittinger C.T."/>
            <person name="Goker M."/>
            <person name="Salamov A."/>
            <person name="Wisecaver J."/>
            <person name="Long T.M."/>
            <person name="Aerts A.L."/>
            <person name="Barry K."/>
            <person name="Choi C."/>
            <person name="Clum A."/>
            <person name="Coughlan A.Y."/>
            <person name="Deshpande S."/>
            <person name="Douglass A.P."/>
            <person name="Hanson S.J."/>
            <person name="Klenk H.-P."/>
            <person name="LaButti K."/>
            <person name="Lapidus A."/>
            <person name="Lindquist E."/>
            <person name="Lipzen A."/>
            <person name="Meier-kolthoff J.P."/>
            <person name="Ohm R.A."/>
            <person name="Otillar R.P."/>
            <person name="Pangilinan J."/>
            <person name="Peng Y."/>
            <person name="Rokas A."/>
            <person name="Rosa C.A."/>
            <person name="Scheuner C."/>
            <person name="Sibirny A.A."/>
            <person name="Slot J.C."/>
            <person name="Stielow J.B."/>
            <person name="Sun H."/>
            <person name="Kurtzman C.P."/>
            <person name="Blackwell M."/>
            <person name="Grigoriev I.V."/>
            <person name="Jeffries T.W."/>
        </authorList>
    </citation>
    <scope>NUCLEOTIDE SEQUENCE [LARGE SCALE GENOMIC DNA]</scope>
    <source>
        <strain evidence="2 3">NRRL YB-4993</strain>
    </source>
</reference>
<evidence type="ECO:0000313" key="3">
    <source>
        <dbReference type="Proteomes" id="UP000092555"/>
    </source>
</evidence>
<sequence>MPCLAFLMPRNQAGMAVRGRSGYLTGPLPLAEYEVRRAKKKPSGTQGSTPPKEQSAPRKEPEAHQPAQLPVERKVGRP</sequence>
<organism evidence="2 3">
    <name type="scientific">Metschnikowia bicuspidata var. bicuspidata NRRL YB-4993</name>
    <dbReference type="NCBI Taxonomy" id="869754"/>
    <lineage>
        <taxon>Eukaryota</taxon>
        <taxon>Fungi</taxon>
        <taxon>Dikarya</taxon>
        <taxon>Ascomycota</taxon>
        <taxon>Saccharomycotina</taxon>
        <taxon>Pichiomycetes</taxon>
        <taxon>Metschnikowiaceae</taxon>
        <taxon>Metschnikowia</taxon>
    </lineage>
</organism>
<dbReference type="Proteomes" id="UP000092555">
    <property type="component" value="Unassembled WGS sequence"/>
</dbReference>
<feature type="compositionally biased region" description="Polar residues" evidence="1">
    <location>
        <begin position="43"/>
        <end position="52"/>
    </location>
</feature>
<name>A0A1A0HFE5_9ASCO</name>
<evidence type="ECO:0000313" key="2">
    <source>
        <dbReference type="EMBL" id="OBA22721.1"/>
    </source>
</evidence>
<protein>
    <submittedName>
        <fullName evidence="2">Uncharacterized protein</fullName>
    </submittedName>
</protein>
<dbReference type="AlphaFoldDB" id="A0A1A0HFE5"/>
<evidence type="ECO:0000256" key="1">
    <source>
        <dbReference type="SAM" id="MobiDB-lite"/>
    </source>
</evidence>
<proteinExistence type="predicted"/>
<dbReference type="EMBL" id="LXTC01000001">
    <property type="protein sequence ID" value="OBA22721.1"/>
    <property type="molecule type" value="Genomic_DNA"/>
</dbReference>
<dbReference type="GeneID" id="30028355"/>
<keyword evidence="3" id="KW-1185">Reference proteome</keyword>
<comment type="caution">
    <text evidence="2">The sequence shown here is derived from an EMBL/GenBank/DDBJ whole genome shotgun (WGS) entry which is preliminary data.</text>
</comment>
<gene>
    <name evidence="2" type="ORF">METBIDRAFT_29317</name>
</gene>